<dbReference type="InterPro" id="IPR003141">
    <property type="entry name" value="Pol/His_phosphatase_N"/>
</dbReference>
<dbReference type="SMART" id="SM00481">
    <property type="entry name" value="POLIIIAc"/>
    <property type="match status" value="1"/>
</dbReference>
<dbReference type="OrthoDB" id="9804333at2"/>
<evidence type="ECO:0000313" key="3">
    <source>
        <dbReference type="Proteomes" id="UP000306544"/>
    </source>
</evidence>
<dbReference type="GO" id="GO:0004534">
    <property type="term" value="F:5'-3' RNA exonuclease activity"/>
    <property type="evidence" value="ECO:0007669"/>
    <property type="project" value="TreeGrafter"/>
</dbReference>
<name>A0A5R9AM15_9MICC</name>
<protein>
    <submittedName>
        <fullName evidence="2">PHP domain-containing protein</fullName>
    </submittedName>
</protein>
<dbReference type="Proteomes" id="UP000306544">
    <property type="component" value="Unassembled WGS sequence"/>
</dbReference>
<feature type="domain" description="Polymerase/histidinol phosphatase N-terminal" evidence="1">
    <location>
        <begin position="3"/>
        <end position="68"/>
    </location>
</feature>
<evidence type="ECO:0000259" key="1">
    <source>
        <dbReference type="SMART" id="SM00481"/>
    </source>
</evidence>
<dbReference type="Gene3D" id="1.10.150.650">
    <property type="match status" value="1"/>
</dbReference>
<dbReference type="PANTHER" id="PTHR42924">
    <property type="entry name" value="EXONUCLEASE"/>
    <property type="match status" value="1"/>
</dbReference>
<dbReference type="InterPro" id="IPR052018">
    <property type="entry name" value="PHP_domain"/>
</dbReference>
<evidence type="ECO:0000313" key="2">
    <source>
        <dbReference type="EMBL" id="TLP78857.1"/>
    </source>
</evidence>
<organism evidence="2 3">
    <name type="scientific">Nesterenkonia sphaerica</name>
    <dbReference type="NCBI Taxonomy" id="1804988"/>
    <lineage>
        <taxon>Bacteria</taxon>
        <taxon>Bacillati</taxon>
        <taxon>Actinomycetota</taxon>
        <taxon>Actinomycetes</taxon>
        <taxon>Micrococcales</taxon>
        <taxon>Micrococcaceae</taxon>
        <taxon>Nesterenkonia</taxon>
    </lineage>
</organism>
<dbReference type="SUPFAM" id="SSF89550">
    <property type="entry name" value="PHP domain-like"/>
    <property type="match status" value="1"/>
</dbReference>
<gene>
    <name evidence="2" type="ORF">FEF27_03045</name>
</gene>
<dbReference type="RefSeq" id="WP_138169372.1">
    <property type="nucleotide sequence ID" value="NZ_VAWA01000003.1"/>
</dbReference>
<dbReference type="InterPro" id="IPR004013">
    <property type="entry name" value="PHP_dom"/>
</dbReference>
<sequence>MSFDLHTHSTVSDGTESPAHVVAEAARAGVAGLALTDHDSSAGWEEARTQASALGVAFIPGMEITSKTSKISVHMLSYLHDPEHPGMLEINAAARGGRVERAKRICDRLSEAFPLTWDLVLEQVQAETSIGRPHIADALVAAGVVSDRSEAFRRYLHRGTKYFVDQDNPHPVEVVQRVRAAGGVPIIAHAMAGTRGGTLSRAELEELVDAGLAGVEVYHRDNPEPGRQLLLDLAARHDLIVTGSSDYHGARGKPNLLGENTTAADELVRILELGTGSAATGPLPR</sequence>
<dbReference type="Gene3D" id="3.20.20.140">
    <property type="entry name" value="Metal-dependent hydrolases"/>
    <property type="match status" value="1"/>
</dbReference>
<dbReference type="PANTHER" id="PTHR42924:SF3">
    <property type="entry name" value="POLYMERASE_HISTIDINOL PHOSPHATASE N-TERMINAL DOMAIN-CONTAINING PROTEIN"/>
    <property type="match status" value="1"/>
</dbReference>
<reference evidence="2 3" key="1">
    <citation type="submission" date="2019-05" db="EMBL/GenBank/DDBJ databases">
        <title>Nesterenkonia sp. GY239, isolated from the Southern Atlantic Ocean.</title>
        <authorList>
            <person name="Zhang G."/>
        </authorList>
    </citation>
    <scope>NUCLEOTIDE SEQUENCE [LARGE SCALE GENOMIC DNA]</scope>
    <source>
        <strain evidence="2 3">GY239</strain>
    </source>
</reference>
<dbReference type="AlphaFoldDB" id="A0A5R9AM15"/>
<dbReference type="GO" id="GO:0035312">
    <property type="term" value="F:5'-3' DNA exonuclease activity"/>
    <property type="evidence" value="ECO:0007669"/>
    <property type="project" value="TreeGrafter"/>
</dbReference>
<proteinExistence type="predicted"/>
<accession>A0A5R9AM15</accession>
<dbReference type="Pfam" id="PF02811">
    <property type="entry name" value="PHP"/>
    <property type="match status" value="1"/>
</dbReference>
<dbReference type="CDD" id="cd07438">
    <property type="entry name" value="PHP_HisPPase_AMP"/>
    <property type="match status" value="1"/>
</dbReference>
<dbReference type="InterPro" id="IPR016195">
    <property type="entry name" value="Pol/histidinol_Pase-like"/>
</dbReference>
<comment type="caution">
    <text evidence="2">The sequence shown here is derived from an EMBL/GenBank/DDBJ whole genome shotgun (WGS) entry which is preliminary data.</text>
</comment>
<dbReference type="EMBL" id="VAWA01000003">
    <property type="protein sequence ID" value="TLP78857.1"/>
    <property type="molecule type" value="Genomic_DNA"/>
</dbReference>
<keyword evidence="3" id="KW-1185">Reference proteome</keyword>